<dbReference type="PROSITE" id="PS50405">
    <property type="entry name" value="GST_CTER"/>
    <property type="match status" value="1"/>
</dbReference>
<dbReference type="PANTHER" id="PTHR43917">
    <property type="match status" value="1"/>
</dbReference>
<evidence type="ECO:0000313" key="9">
    <source>
        <dbReference type="Proteomes" id="UP000664991"/>
    </source>
</evidence>
<dbReference type="SFLD" id="SFLDS00019">
    <property type="entry name" value="Glutathione_Transferase_(cytos"/>
    <property type="match status" value="1"/>
</dbReference>
<dbReference type="InterPro" id="IPR051369">
    <property type="entry name" value="GST_Theta"/>
</dbReference>
<keyword evidence="5" id="KW-0963">Cytoplasm</keyword>
<name>A0A6P7D2D4_SHEEP</name>
<dbReference type="InterPro" id="IPR004045">
    <property type="entry name" value="Glutathione_S-Trfase_N"/>
</dbReference>
<accession>A0A6P7D2D4</accession>
<dbReference type="InterPro" id="IPR036249">
    <property type="entry name" value="Thioredoxin-like_sf"/>
</dbReference>
<dbReference type="EMBL" id="JAEMGP010000017">
    <property type="protein sequence ID" value="KAG5198934.1"/>
    <property type="molecule type" value="Genomic_DNA"/>
</dbReference>
<keyword evidence="6" id="KW-0808">Transferase</keyword>
<dbReference type="Proteomes" id="UP000664991">
    <property type="component" value="Chromosome 17"/>
</dbReference>
<comment type="subcellular location">
    <subcellularLocation>
        <location evidence="1">Cytoplasm</location>
    </subcellularLocation>
</comment>
<evidence type="ECO:0000256" key="5">
    <source>
        <dbReference type="ARBA" id="ARBA00022490"/>
    </source>
</evidence>
<dbReference type="Pfam" id="PF00043">
    <property type="entry name" value="GST_C"/>
    <property type="match status" value="1"/>
</dbReference>
<dbReference type="Gene3D" id="1.20.1050.10">
    <property type="match status" value="1"/>
</dbReference>
<comment type="subunit">
    <text evidence="3">Homodimer.</text>
</comment>
<dbReference type="AlphaFoldDB" id="A0A6P7D2D4"/>
<evidence type="ECO:0000256" key="6">
    <source>
        <dbReference type="ARBA" id="ARBA00022679"/>
    </source>
</evidence>
<dbReference type="InterPro" id="IPR004046">
    <property type="entry name" value="GST_C"/>
</dbReference>
<proteinExistence type="inferred from homology"/>
<protein>
    <recommendedName>
        <fullName evidence="4">glutathione transferase</fullName>
        <ecNumber evidence="4">2.5.1.18</ecNumber>
    </recommendedName>
</protein>
<evidence type="ECO:0000256" key="2">
    <source>
        <dbReference type="ARBA" id="ARBA00009899"/>
    </source>
</evidence>
<gene>
    <name evidence="8" type="ORF">JEQ12_007530</name>
</gene>
<organism evidence="8 9">
    <name type="scientific">Ovis aries</name>
    <name type="common">Sheep</name>
    <dbReference type="NCBI Taxonomy" id="9940"/>
    <lineage>
        <taxon>Eukaryota</taxon>
        <taxon>Metazoa</taxon>
        <taxon>Chordata</taxon>
        <taxon>Craniata</taxon>
        <taxon>Vertebrata</taxon>
        <taxon>Euteleostomi</taxon>
        <taxon>Mammalia</taxon>
        <taxon>Eutheria</taxon>
        <taxon>Laurasiatheria</taxon>
        <taxon>Artiodactyla</taxon>
        <taxon>Ruminantia</taxon>
        <taxon>Pecora</taxon>
        <taxon>Bovidae</taxon>
        <taxon>Caprinae</taxon>
        <taxon>Ovis</taxon>
    </lineage>
</organism>
<comment type="catalytic activity">
    <reaction evidence="7">
        <text>RX + glutathione = an S-substituted glutathione + a halide anion + H(+)</text>
        <dbReference type="Rhea" id="RHEA:16437"/>
        <dbReference type="ChEBI" id="CHEBI:15378"/>
        <dbReference type="ChEBI" id="CHEBI:16042"/>
        <dbReference type="ChEBI" id="CHEBI:17792"/>
        <dbReference type="ChEBI" id="CHEBI:57925"/>
        <dbReference type="ChEBI" id="CHEBI:90779"/>
        <dbReference type="EC" id="2.5.1.18"/>
    </reaction>
</comment>
<dbReference type="FunFam" id="1.20.1050.10:FF:000008">
    <property type="entry name" value="Glutathione S-transferase theta-1"/>
    <property type="match status" value="1"/>
</dbReference>
<dbReference type="EC" id="2.5.1.18" evidence="4"/>
<evidence type="ECO:0000256" key="4">
    <source>
        <dbReference type="ARBA" id="ARBA00012452"/>
    </source>
</evidence>
<reference evidence="8 9" key="1">
    <citation type="submission" date="2020-12" db="EMBL/GenBank/DDBJ databases">
        <title>De novo assembly of Tibetan sheep genome.</title>
        <authorList>
            <person name="Li X."/>
        </authorList>
    </citation>
    <scope>NUCLEOTIDE SEQUENCE [LARGE SCALE GENOMIC DNA]</scope>
    <source>
        <tissue evidence="8">Heart</tissue>
    </source>
</reference>
<dbReference type="GO" id="GO:0005737">
    <property type="term" value="C:cytoplasm"/>
    <property type="evidence" value="ECO:0007669"/>
    <property type="project" value="UniProtKB-SubCell"/>
</dbReference>
<evidence type="ECO:0000256" key="7">
    <source>
        <dbReference type="ARBA" id="ARBA00047960"/>
    </source>
</evidence>
<dbReference type="InterPro" id="IPR040079">
    <property type="entry name" value="Glutathione_S-Trfase"/>
</dbReference>
<evidence type="ECO:0000256" key="1">
    <source>
        <dbReference type="ARBA" id="ARBA00004496"/>
    </source>
</evidence>
<dbReference type="Pfam" id="PF13417">
    <property type="entry name" value="GST_N_3"/>
    <property type="match status" value="1"/>
</dbReference>
<comment type="caution">
    <text evidence="8">The sequence shown here is derived from an EMBL/GenBank/DDBJ whole genome shotgun (WGS) entry which is preliminary data.</text>
</comment>
<dbReference type="InterPro" id="IPR036282">
    <property type="entry name" value="Glutathione-S-Trfase_C_sf"/>
</dbReference>
<dbReference type="SUPFAM" id="SSF52833">
    <property type="entry name" value="Thioredoxin-like"/>
    <property type="match status" value="1"/>
</dbReference>
<dbReference type="PANTHER" id="PTHR43917:SF13">
    <property type="entry name" value="GLUTATHIONE S-TRANSFERASE THETA-4-RELATED"/>
    <property type="match status" value="1"/>
</dbReference>
<dbReference type="PROSITE" id="PS50404">
    <property type="entry name" value="GST_NTER"/>
    <property type="match status" value="1"/>
</dbReference>
<sequence>MGLELYLDLLSASCRAVYIFARKNSIPFDFQFVDLLKGHHHSREYIEINPLRKLPSLRDGKFILSESTPSHWYPPDLHMRARVDEFMAWQHTAIQLPMNKILWLKLLIPMITGDEVPAEKTEQMLAEVKSNLKLFEEKFLQDKMFITGDNISLADLVALVEMMQPMASNHNVFLSSAKLAEWRMRVELAIGSSLFCEAHDRLVKLAEWDCSTLDPMVKERIGNLLQKFK</sequence>
<evidence type="ECO:0000313" key="8">
    <source>
        <dbReference type="EMBL" id="KAG5198934.1"/>
    </source>
</evidence>
<comment type="similarity">
    <text evidence="2">Belongs to the GST superfamily. Theta family.</text>
</comment>
<dbReference type="SUPFAM" id="SSF47616">
    <property type="entry name" value="GST C-terminal domain-like"/>
    <property type="match status" value="1"/>
</dbReference>
<dbReference type="InterPro" id="IPR040077">
    <property type="entry name" value="GST_C_Theta"/>
</dbReference>
<dbReference type="SFLD" id="SFLDG00358">
    <property type="entry name" value="Main_(cytGST)"/>
    <property type="match status" value="1"/>
</dbReference>
<evidence type="ECO:0000256" key="3">
    <source>
        <dbReference type="ARBA" id="ARBA00011738"/>
    </source>
</evidence>
<dbReference type="Gene3D" id="3.40.30.10">
    <property type="entry name" value="Glutaredoxin"/>
    <property type="match status" value="1"/>
</dbReference>
<dbReference type="InterPro" id="IPR010987">
    <property type="entry name" value="Glutathione-S-Trfase_C-like"/>
</dbReference>
<dbReference type="CDD" id="cd03183">
    <property type="entry name" value="GST_C_Theta"/>
    <property type="match status" value="1"/>
</dbReference>
<dbReference type="GO" id="GO:0006749">
    <property type="term" value="P:glutathione metabolic process"/>
    <property type="evidence" value="ECO:0007669"/>
    <property type="project" value="TreeGrafter"/>
</dbReference>
<dbReference type="GO" id="GO:0004364">
    <property type="term" value="F:glutathione transferase activity"/>
    <property type="evidence" value="ECO:0007669"/>
    <property type="project" value="UniProtKB-EC"/>
</dbReference>